<accession>A0A0G1SDK3</accession>
<evidence type="ECO:0008006" key="3">
    <source>
        <dbReference type="Google" id="ProtNLM"/>
    </source>
</evidence>
<name>A0A0G1SDK3_9BACT</name>
<dbReference type="InterPro" id="IPR014942">
    <property type="entry name" value="AbiEii"/>
</dbReference>
<gene>
    <name evidence="1" type="ORF">UX92_C0030G0002</name>
</gene>
<dbReference type="PATRIC" id="fig|1618354.3.peg.795"/>
<dbReference type="EMBL" id="LCOA01000030">
    <property type="protein sequence ID" value="KKU67574.1"/>
    <property type="molecule type" value="Genomic_DNA"/>
</dbReference>
<proteinExistence type="predicted"/>
<sequence>MAFYPHILNPIQAQILPKLSFTKPQFYLGGGTALALQLGHRTSVDFDFYAPQKFDNQKLGLTISQLFPNVKTPATHLYQYPLLDQLVDYGPVLLAGLRDIAAMKTAAVVQRARQRDFYDIYYLIKKLGVETFINATYQKFPWYEENNVVVFTSLTYFTEADVVIKSSVISYSN</sequence>
<dbReference type="Pfam" id="PF08843">
    <property type="entry name" value="AbiEii"/>
    <property type="match status" value="2"/>
</dbReference>
<protein>
    <recommendedName>
        <fullName evidence="3">Nucleotidyl transferase AbiEii toxin, Type IV TA system</fullName>
    </recommendedName>
</protein>
<dbReference type="AlphaFoldDB" id="A0A0G1SDK3"/>
<evidence type="ECO:0000313" key="2">
    <source>
        <dbReference type="Proteomes" id="UP000034565"/>
    </source>
</evidence>
<comment type="caution">
    <text evidence="1">The sequence shown here is derived from an EMBL/GenBank/DDBJ whole genome shotgun (WGS) entry which is preliminary data.</text>
</comment>
<evidence type="ECO:0000313" key="1">
    <source>
        <dbReference type="EMBL" id="KKU67574.1"/>
    </source>
</evidence>
<organism evidence="1 2">
    <name type="scientific">Candidatus Amesbacteria bacterium GW2011_GWA1_47_20</name>
    <dbReference type="NCBI Taxonomy" id="1618354"/>
    <lineage>
        <taxon>Bacteria</taxon>
        <taxon>Candidatus Amesiibacteriota</taxon>
    </lineage>
</organism>
<reference evidence="1 2" key="1">
    <citation type="journal article" date="2015" name="Nature">
        <title>rRNA introns, odd ribosomes, and small enigmatic genomes across a large radiation of phyla.</title>
        <authorList>
            <person name="Brown C.T."/>
            <person name="Hug L.A."/>
            <person name="Thomas B.C."/>
            <person name="Sharon I."/>
            <person name="Castelle C.J."/>
            <person name="Singh A."/>
            <person name="Wilkins M.J."/>
            <person name="Williams K.H."/>
            <person name="Banfield J.F."/>
        </authorList>
    </citation>
    <scope>NUCLEOTIDE SEQUENCE [LARGE SCALE GENOMIC DNA]</scope>
</reference>
<dbReference type="Proteomes" id="UP000034565">
    <property type="component" value="Unassembled WGS sequence"/>
</dbReference>